<proteinExistence type="predicted"/>
<comment type="caution">
    <text evidence="1">The sequence shown here is derived from an EMBL/GenBank/DDBJ whole genome shotgun (WGS) entry which is preliminary data.</text>
</comment>
<reference evidence="1 2" key="1">
    <citation type="submission" date="2024-10" db="EMBL/GenBank/DDBJ databases">
        <title>The Natural Products Discovery Center: Release of the First 8490 Sequenced Strains for Exploring Actinobacteria Biosynthetic Diversity.</title>
        <authorList>
            <person name="Kalkreuter E."/>
            <person name="Kautsar S.A."/>
            <person name="Yang D."/>
            <person name="Bader C.D."/>
            <person name="Teijaro C.N."/>
            <person name="Fluegel L."/>
            <person name="Davis C.M."/>
            <person name="Simpson J.R."/>
            <person name="Lauterbach L."/>
            <person name="Steele A.D."/>
            <person name="Gui C."/>
            <person name="Meng S."/>
            <person name="Li G."/>
            <person name="Viehrig K."/>
            <person name="Ye F."/>
            <person name="Su P."/>
            <person name="Kiefer A.F."/>
            <person name="Nichols A."/>
            <person name="Cepeda A.J."/>
            <person name="Yan W."/>
            <person name="Fan B."/>
            <person name="Jiang Y."/>
            <person name="Adhikari A."/>
            <person name="Zheng C.-J."/>
            <person name="Schuster L."/>
            <person name="Cowan T.M."/>
            <person name="Smanski M.J."/>
            <person name="Chevrette M.G."/>
            <person name="De Carvalho L.P.S."/>
            <person name="Shen B."/>
        </authorList>
    </citation>
    <scope>NUCLEOTIDE SEQUENCE [LARGE SCALE GENOMIC DNA]</scope>
    <source>
        <strain evidence="1 2">NPDC050545</strain>
    </source>
</reference>
<dbReference type="RefSeq" id="WP_397089605.1">
    <property type="nucleotide sequence ID" value="NZ_JBITGY010000013.1"/>
</dbReference>
<gene>
    <name evidence="1" type="ORF">ACIBG2_41080</name>
</gene>
<accession>A0ABW7Z8P5</accession>
<evidence type="ECO:0000313" key="1">
    <source>
        <dbReference type="EMBL" id="MFI6503838.1"/>
    </source>
</evidence>
<dbReference type="Proteomes" id="UP001612741">
    <property type="component" value="Unassembled WGS sequence"/>
</dbReference>
<keyword evidence="2" id="KW-1185">Reference proteome</keyword>
<organism evidence="1 2">
    <name type="scientific">Nonomuraea typhae</name>
    <dbReference type="NCBI Taxonomy" id="2603600"/>
    <lineage>
        <taxon>Bacteria</taxon>
        <taxon>Bacillati</taxon>
        <taxon>Actinomycetota</taxon>
        <taxon>Actinomycetes</taxon>
        <taxon>Streptosporangiales</taxon>
        <taxon>Streptosporangiaceae</taxon>
        <taxon>Nonomuraea</taxon>
    </lineage>
</organism>
<protein>
    <submittedName>
        <fullName evidence="1">Uncharacterized protein</fullName>
    </submittedName>
</protein>
<name>A0ABW7Z8P5_9ACTN</name>
<sequence length="130" mass="13630">MRVSTTDSAVFRLDVAAKNLRGFSRAIAGHGGPGQPDLVSAVTATAEPTFFQPVRNRGCMTGPTTGGVHPAEIAGMWTTIKWPLEGAQNHLMHQVEIHGGGQRFCAKGDSGSLVLDAHEPTALGVSVVWA</sequence>
<dbReference type="EMBL" id="JBITGY010000013">
    <property type="protein sequence ID" value="MFI6503838.1"/>
    <property type="molecule type" value="Genomic_DNA"/>
</dbReference>
<evidence type="ECO:0000313" key="2">
    <source>
        <dbReference type="Proteomes" id="UP001612741"/>
    </source>
</evidence>